<dbReference type="AlphaFoldDB" id="A0A8R7QFS2"/>
<proteinExistence type="predicted"/>
<accession>A0A8R7QFS2</accession>
<evidence type="ECO:0000313" key="2">
    <source>
        <dbReference type="EnsemblPlants" id="TuG1812G0500001551.01.T02.cds330200"/>
    </source>
</evidence>
<organism evidence="2 3">
    <name type="scientific">Triticum urartu</name>
    <name type="common">Red wild einkorn</name>
    <name type="synonym">Crithodium urartu</name>
    <dbReference type="NCBI Taxonomy" id="4572"/>
    <lineage>
        <taxon>Eukaryota</taxon>
        <taxon>Viridiplantae</taxon>
        <taxon>Streptophyta</taxon>
        <taxon>Embryophyta</taxon>
        <taxon>Tracheophyta</taxon>
        <taxon>Spermatophyta</taxon>
        <taxon>Magnoliopsida</taxon>
        <taxon>Liliopsida</taxon>
        <taxon>Poales</taxon>
        <taxon>Poaceae</taxon>
        <taxon>BOP clade</taxon>
        <taxon>Pooideae</taxon>
        <taxon>Triticodae</taxon>
        <taxon>Triticeae</taxon>
        <taxon>Triticinae</taxon>
        <taxon>Triticum</taxon>
    </lineage>
</organism>
<evidence type="ECO:0000313" key="3">
    <source>
        <dbReference type="Proteomes" id="UP000015106"/>
    </source>
</evidence>
<reference evidence="2" key="2">
    <citation type="submission" date="2018-03" db="EMBL/GenBank/DDBJ databases">
        <title>The Triticum urartu genome reveals the dynamic nature of wheat genome evolution.</title>
        <authorList>
            <person name="Ling H."/>
            <person name="Ma B."/>
            <person name="Shi X."/>
            <person name="Liu H."/>
            <person name="Dong L."/>
            <person name="Sun H."/>
            <person name="Cao Y."/>
            <person name="Gao Q."/>
            <person name="Zheng S."/>
            <person name="Li Y."/>
            <person name="Yu Y."/>
            <person name="Du H."/>
            <person name="Qi M."/>
            <person name="Li Y."/>
            <person name="Yu H."/>
            <person name="Cui Y."/>
            <person name="Wang N."/>
            <person name="Chen C."/>
            <person name="Wu H."/>
            <person name="Zhao Y."/>
            <person name="Zhang J."/>
            <person name="Li Y."/>
            <person name="Zhou W."/>
            <person name="Zhang B."/>
            <person name="Hu W."/>
            <person name="Eijk M."/>
            <person name="Tang J."/>
            <person name="Witsenboer H."/>
            <person name="Zhao S."/>
            <person name="Li Z."/>
            <person name="Zhang A."/>
            <person name="Wang D."/>
            <person name="Liang C."/>
        </authorList>
    </citation>
    <scope>NUCLEOTIDE SEQUENCE [LARGE SCALE GENOMIC DNA]</scope>
    <source>
        <strain evidence="2">cv. G1812</strain>
    </source>
</reference>
<dbReference type="Proteomes" id="UP000015106">
    <property type="component" value="Chromosome 5"/>
</dbReference>
<feature type="transmembrane region" description="Helical" evidence="1">
    <location>
        <begin position="27"/>
        <end position="48"/>
    </location>
</feature>
<sequence>MCNNKSKIYHPLHRENSVSNVLKHTLFTVRPVCQCILLLFIYPLVVLFSHHCISPSA</sequence>
<keyword evidence="3" id="KW-1185">Reference proteome</keyword>
<dbReference type="EnsemblPlants" id="TuG1812G0500001551.01.T02">
    <property type="protein sequence ID" value="TuG1812G0500001551.01.T02.cds330200"/>
    <property type="gene ID" value="TuG1812G0500001551.01"/>
</dbReference>
<keyword evidence="1" id="KW-0812">Transmembrane</keyword>
<evidence type="ECO:0000256" key="1">
    <source>
        <dbReference type="SAM" id="Phobius"/>
    </source>
</evidence>
<keyword evidence="1" id="KW-1133">Transmembrane helix</keyword>
<keyword evidence="1" id="KW-0472">Membrane</keyword>
<reference evidence="2" key="3">
    <citation type="submission" date="2022-06" db="UniProtKB">
        <authorList>
            <consortium name="EnsemblPlants"/>
        </authorList>
    </citation>
    <scope>IDENTIFICATION</scope>
</reference>
<protein>
    <submittedName>
        <fullName evidence="2">Uncharacterized protein</fullName>
    </submittedName>
</protein>
<reference evidence="3" key="1">
    <citation type="journal article" date="2013" name="Nature">
        <title>Draft genome of the wheat A-genome progenitor Triticum urartu.</title>
        <authorList>
            <person name="Ling H.Q."/>
            <person name="Zhao S."/>
            <person name="Liu D."/>
            <person name="Wang J."/>
            <person name="Sun H."/>
            <person name="Zhang C."/>
            <person name="Fan H."/>
            <person name="Li D."/>
            <person name="Dong L."/>
            <person name="Tao Y."/>
            <person name="Gao C."/>
            <person name="Wu H."/>
            <person name="Li Y."/>
            <person name="Cui Y."/>
            <person name="Guo X."/>
            <person name="Zheng S."/>
            <person name="Wang B."/>
            <person name="Yu K."/>
            <person name="Liang Q."/>
            <person name="Yang W."/>
            <person name="Lou X."/>
            <person name="Chen J."/>
            <person name="Feng M."/>
            <person name="Jian J."/>
            <person name="Zhang X."/>
            <person name="Luo G."/>
            <person name="Jiang Y."/>
            <person name="Liu J."/>
            <person name="Wang Z."/>
            <person name="Sha Y."/>
            <person name="Zhang B."/>
            <person name="Wu H."/>
            <person name="Tang D."/>
            <person name="Shen Q."/>
            <person name="Xue P."/>
            <person name="Zou S."/>
            <person name="Wang X."/>
            <person name="Liu X."/>
            <person name="Wang F."/>
            <person name="Yang Y."/>
            <person name="An X."/>
            <person name="Dong Z."/>
            <person name="Zhang K."/>
            <person name="Zhang X."/>
            <person name="Luo M.C."/>
            <person name="Dvorak J."/>
            <person name="Tong Y."/>
            <person name="Wang J."/>
            <person name="Yang H."/>
            <person name="Li Z."/>
            <person name="Wang D."/>
            <person name="Zhang A."/>
            <person name="Wang J."/>
        </authorList>
    </citation>
    <scope>NUCLEOTIDE SEQUENCE</scope>
    <source>
        <strain evidence="3">cv. G1812</strain>
    </source>
</reference>
<name>A0A8R7QFS2_TRIUA</name>
<dbReference type="Gramene" id="TuG1812G0500001551.01.T02">
    <property type="protein sequence ID" value="TuG1812G0500001551.01.T02.cds330200"/>
    <property type="gene ID" value="TuG1812G0500001551.01"/>
</dbReference>